<dbReference type="InterPro" id="IPR036322">
    <property type="entry name" value="WD40_repeat_dom_sf"/>
</dbReference>
<evidence type="ECO:0000256" key="3">
    <source>
        <dbReference type="ARBA" id="ARBA00022737"/>
    </source>
</evidence>
<evidence type="ECO:0000256" key="2">
    <source>
        <dbReference type="ARBA" id="ARBA00022729"/>
    </source>
</evidence>
<dbReference type="SUPFAM" id="SSF52317">
    <property type="entry name" value="Class I glutamine amidotransferase-like"/>
    <property type="match status" value="1"/>
</dbReference>
<accession>A0ABR8DE00</accession>
<feature type="repeat" description="WD" evidence="4">
    <location>
        <begin position="189"/>
        <end position="230"/>
    </location>
</feature>
<dbReference type="Proteomes" id="UP000661112">
    <property type="component" value="Unassembled WGS sequence"/>
</dbReference>
<dbReference type="Gene3D" id="3.40.50.880">
    <property type="match status" value="1"/>
</dbReference>
<sequence length="1223" mass="131452">MVLVILCIGTIPEYTVAQINSSETIRKVTAIAFSPDGTTLADGIEDGQIALLDIKTGQLSKALVAHSSDVTGVVFSPDGKTLNTIGRDTVLRKWDIATGKQTSRLQGPENPPRILASSQNGQLIATAGEDPKVYLWDLSTEKLISVLSGHQNFVNGLAFTNDGKILASGDDNGLVILWDTTTGRALRSIQGHMAALTSVAFSPDGKTLASVSQDQTVRLWNVDTGKLIQTYRDATEPLQTVRFTPTGDTLIATGKNIVYFWNTKTHSLHSKLNSLDSSDITAIDVSPDGKTLATAKENGNVAVWEIETGLRDLNVTLTNLLPTVTNESLLNLSKNSKAQKTTSATKATASSSELALIPLLSSPQSGAILIITNAANPFSNFYSEILLNEGLNLFKTSDISSVSGSTLAKYDVVILTETNLTSAQVTMFSNWVQGGGNLIAMHPDKKLASLLGLTNANSTLSDAYLLVNNSTSAGKGIVNQTIQFHGTADRYTLNGAASIATLYSNATTSTSNPAVTLRSVGNGKVAAFTYDLARSIVYTRQGNPAWDQQERDGFSPIRADDLFYGKASGDVKPDWVDLNKVAIPQADEQQRLLANLIITMNQSKKPLPRFWYFPYGKKAVVMMTGDDHANGGTAGRFDQFINQSPPGCSVDDWECIRGTSYVFPSSEALTNQQVANYNAQGFEIALHVNTDCGNYQTSTLSNLPSLQSRYQQQLADFANIYPSLPAPVTQRHHCLVWSDWFTTPQVESNYGIRLDTTYYYWPSSWVNNRPGFFTGSGMPMRFANKNGAIIDVYGAATQLTDESGQIYPFSINTLLDRAIGAEGYYGVFNVNAHTDFPNLPESDAVVTSAKARGVPVVSAKQVLQWLDGRNSSSFQSLVWNLNTLSFTINKGANTNGLQAMLPVRFGNLLLSSIISNGNSVAYSKQTIKGIDYAFFPGNNGAYIARYTFDSTPPTVSSTTPNNNATGVSTIDSITATFSESIDAATINTSNFKLTNQANVQVTANVSYNANNQTATLIPNNQLAASTTYTATIKGGANGVKDLAGNALTNNFSWSFTTTATQPIQSIWNNAATPTNPSVSDNQAVELGVKFKSTVNGYITGVRFYKGADNTGTHIGNLWSSTGTNLATAQFTNETASGWQEVTFATPVQITANTVYVASYHTDVGGYALDTNYFANSGVSNGSLYLLQNGESGGNGVYQYGTSGFPSNSYQASNYWVDISFTTN</sequence>
<dbReference type="PANTHER" id="PTHR22847:SF637">
    <property type="entry name" value="WD REPEAT DOMAIN 5B"/>
    <property type="match status" value="1"/>
</dbReference>
<feature type="domain" description="Anaphase-promoting complex subunit 4-like WD40" evidence="5">
    <location>
        <begin position="18"/>
        <end position="73"/>
    </location>
</feature>
<feature type="repeat" description="WD" evidence="4">
    <location>
        <begin position="147"/>
        <end position="188"/>
    </location>
</feature>
<evidence type="ECO:0000256" key="1">
    <source>
        <dbReference type="ARBA" id="ARBA00022574"/>
    </source>
</evidence>
<evidence type="ECO:0000259" key="5">
    <source>
        <dbReference type="Pfam" id="PF12894"/>
    </source>
</evidence>
<evidence type="ECO:0000259" key="6">
    <source>
        <dbReference type="Pfam" id="PF13205"/>
    </source>
</evidence>
<dbReference type="SMART" id="SM00320">
    <property type="entry name" value="WD40"/>
    <property type="match status" value="7"/>
</dbReference>
<dbReference type="Gene3D" id="2.130.10.10">
    <property type="entry name" value="YVTN repeat-like/Quinoprotein amine dehydrogenase"/>
    <property type="match status" value="2"/>
</dbReference>
<dbReference type="CDD" id="cd00200">
    <property type="entry name" value="WD40"/>
    <property type="match status" value="1"/>
</dbReference>
<reference evidence="8 9" key="1">
    <citation type="journal article" date="2020" name="ISME J.">
        <title>Comparative genomics reveals insights into cyanobacterial evolution and habitat adaptation.</title>
        <authorList>
            <person name="Chen M.Y."/>
            <person name="Teng W.K."/>
            <person name="Zhao L."/>
            <person name="Hu C.X."/>
            <person name="Zhou Y.K."/>
            <person name="Han B.P."/>
            <person name="Song L.R."/>
            <person name="Shu W.S."/>
        </authorList>
    </citation>
    <scope>NUCLEOTIDE SEQUENCE [LARGE SCALE GENOMIC DNA]</scope>
    <source>
        <strain evidence="8 9">FACHB-119</strain>
    </source>
</reference>
<dbReference type="InterPro" id="IPR019775">
    <property type="entry name" value="WD40_repeat_CS"/>
</dbReference>
<dbReference type="PROSITE" id="PS50082">
    <property type="entry name" value="WD_REPEATS_2"/>
    <property type="match status" value="6"/>
</dbReference>
<dbReference type="Pfam" id="PF13205">
    <property type="entry name" value="Big_5"/>
    <property type="match status" value="1"/>
</dbReference>
<dbReference type="PROSITE" id="PS50294">
    <property type="entry name" value="WD_REPEATS_REGION"/>
    <property type="match status" value="4"/>
</dbReference>
<keyword evidence="3" id="KW-0677">Repeat</keyword>
<feature type="repeat" description="WD" evidence="4">
    <location>
        <begin position="63"/>
        <end position="104"/>
    </location>
</feature>
<feature type="domain" description="DUF4082" evidence="7">
    <location>
        <begin position="1071"/>
        <end position="1216"/>
    </location>
</feature>
<evidence type="ECO:0000256" key="4">
    <source>
        <dbReference type="PROSITE-ProRule" id="PRU00221"/>
    </source>
</evidence>
<dbReference type="InterPro" id="IPR032812">
    <property type="entry name" value="SbsA_Ig"/>
</dbReference>
<feature type="repeat" description="WD" evidence="4">
    <location>
        <begin position="105"/>
        <end position="146"/>
    </location>
</feature>
<dbReference type="InterPro" id="IPR025141">
    <property type="entry name" value="DUF4082"/>
</dbReference>
<feature type="repeat" description="WD" evidence="4">
    <location>
        <begin position="273"/>
        <end position="309"/>
    </location>
</feature>
<dbReference type="InterPro" id="IPR024977">
    <property type="entry name" value="Apc4-like_WD40_dom"/>
</dbReference>
<dbReference type="EMBL" id="JACJSG010000089">
    <property type="protein sequence ID" value="MBD2505465.1"/>
    <property type="molecule type" value="Genomic_DNA"/>
</dbReference>
<dbReference type="Pfam" id="PF13313">
    <property type="entry name" value="DUF4082"/>
    <property type="match status" value="1"/>
</dbReference>
<dbReference type="Pfam" id="PF00400">
    <property type="entry name" value="WD40"/>
    <property type="match status" value="4"/>
</dbReference>
<feature type="repeat" description="WD" evidence="4">
    <location>
        <begin position="28"/>
        <end position="62"/>
    </location>
</feature>
<gene>
    <name evidence="8" type="ORF">H6G83_33545</name>
</gene>
<dbReference type="SUPFAM" id="SSF50978">
    <property type="entry name" value="WD40 repeat-like"/>
    <property type="match status" value="1"/>
</dbReference>
<comment type="caution">
    <text evidence="8">The sequence shown here is derived from an EMBL/GenBank/DDBJ whole genome shotgun (WGS) entry which is preliminary data.</text>
</comment>
<dbReference type="Gene3D" id="2.60.40.1220">
    <property type="match status" value="1"/>
</dbReference>
<feature type="domain" description="SbsA Ig-like" evidence="6">
    <location>
        <begin position="949"/>
        <end position="1057"/>
    </location>
</feature>
<dbReference type="InterPro" id="IPR014755">
    <property type="entry name" value="Cu-Rt/internalin_Ig-like"/>
</dbReference>
<proteinExistence type="predicted"/>
<dbReference type="InterPro" id="IPR015943">
    <property type="entry name" value="WD40/YVTN_repeat-like_dom_sf"/>
</dbReference>
<protein>
    <submittedName>
        <fullName evidence="8">DUF4082 domain-containing protein</fullName>
    </submittedName>
</protein>
<dbReference type="Pfam" id="PF12894">
    <property type="entry name" value="ANAPC4_WD40"/>
    <property type="match status" value="1"/>
</dbReference>
<evidence type="ECO:0000313" key="9">
    <source>
        <dbReference type="Proteomes" id="UP000661112"/>
    </source>
</evidence>
<dbReference type="InterPro" id="IPR001680">
    <property type="entry name" value="WD40_rpt"/>
</dbReference>
<dbReference type="PANTHER" id="PTHR22847">
    <property type="entry name" value="WD40 REPEAT PROTEIN"/>
    <property type="match status" value="1"/>
</dbReference>
<keyword evidence="9" id="KW-1185">Reference proteome</keyword>
<keyword evidence="2" id="KW-0732">Signal</keyword>
<organism evidence="8 9">
    <name type="scientific">Anabaena azotica FACHB-119</name>
    <dbReference type="NCBI Taxonomy" id="947527"/>
    <lineage>
        <taxon>Bacteria</taxon>
        <taxon>Bacillati</taxon>
        <taxon>Cyanobacteriota</taxon>
        <taxon>Cyanophyceae</taxon>
        <taxon>Nostocales</taxon>
        <taxon>Nostocaceae</taxon>
        <taxon>Anabaena</taxon>
        <taxon>Anabaena azotica</taxon>
    </lineage>
</organism>
<evidence type="ECO:0000313" key="8">
    <source>
        <dbReference type="EMBL" id="MBD2505465.1"/>
    </source>
</evidence>
<evidence type="ECO:0000259" key="7">
    <source>
        <dbReference type="Pfam" id="PF13313"/>
    </source>
</evidence>
<dbReference type="InterPro" id="IPR029062">
    <property type="entry name" value="Class_I_gatase-like"/>
</dbReference>
<keyword evidence="1 4" id="KW-0853">WD repeat</keyword>
<dbReference type="PROSITE" id="PS00678">
    <property type="entry name" value="WD_REPEATS_1"/>
    <property type="match status" value="4"/>
</dbReference>
<name>A0ABR8DE00_9NOST</name>